<dbReference type="InterPro" id="IPR052698">
    <property type="entry name" value="MoCofactor_Util/Proc"/>
</dbReference>
<evidence type="ECO:0000313" key="5">
    <source>
        <dbReference type="Proteomes" id="UP001165367"/>
    </source>
</evidence>
<comment type="caution">
    <text evidence="4">The sequence shown here is derived from an EMBL/GenBank/DDBJ whole genome shotgun (WGS) entry which is preliminary data.</text>
</comment>
<evidence type="ECO:0000259" key="3">
    <source>
        <dbReference type="Pfam" id="PF13478"/>
    </source>
</evidence>
<feature type="domain" description="XdhC- CoxI" evidence="1">
    <location>
        <begin position="15"/>
        <end position="81"/>
    </location>
</feature>
<protein>
    <submittedName>
        <fullName evidence="4">XdhC family protein</fullName>
    </submittedName>
</protein>
<dbReference type="InterPro" id="IPR003777">
    <property type="entry name" value="XdhC_CoxI"/>
</dbReference>
<dbReference type="Pfam" id="PF02625">
    <property type="entry name" value="XdhC_CoxI"/>
    <property type="match status" value="1"/>
</dbReference>
<dbReference type="Gene3D" id="3.40.50.720">
    <property type="entry name" value="NAD(P)-binding Rossmann-like Domain"/>
    <property type="match status" value="1"/>
</dbReference>
<dbReference type="Pfam" id="PF13478">
    <property type="entry name" value="XdhC_C"/>
    <property type="match status" value="1"/>
</dbReference>
<dbReference type="RefSeq" id="WP_237870175.1">
    <property type="nucleotide sequence ID" value="NZ_JAKLTR010000003.1"/>
</dbReference>
<evidence type="ECO:0000259" key="2">
    <source>
        <dbReference type="Pfam" id="PF12804"/>
    </source>
</evidence>
<dbReference type="SUPFAM" id="SSF53448">
    <property type="entry name" value="Nucleotide-diphospho-sugar transferases"/>
    <property type="match status" value="1"/>
</dbReference>
<feature type="domain" description="MobA-like NTP transferase" evidence="2">
    <location>
        <begin position="385"/>
        <end position="547"/>
    </location>
</feature>
<dbReference type="Pfam" id="PF12804">
    <property type="entry name" value="NTP_transf_3"/>
    <property type="match status" value="1"/>
</dbReference>
<sequence length="584" mass="63423">MKEIKQIIAAYDTAISQQKNVVLATVVHIEGSAYRAPGARMLIREDGFFTGAISGGCLEGDVLRKALMVIADLRPALITYDTSDEPGNNGIGASLGCNGIIRILIEPVDPDNETNPIALLRSATKERTPSILVTFFNPDDKKNKQQGTRLLLKEDNFDLTSVDQPVESADIKQSFATRSSAFIRYNGQPGSVHAFYQYIAPNCSLVIAGAGNDVIPVVQIAEILGWDITLMDGRTVYNTAERFPGCQLITGNPEEIWNNIRTDAQTAIVLMSHNYAYDKAILKLALNSDASYIGILGPPNKRDRMFKELKEEGIELSAEQIERVHGPTGINIGAETSEEIALSIISEIKGYFAGAPSDTSLKNQSRSVHKRRTRISASIKTYGILILAAGSSKRLGVPKQQLVYQGNTLLGNAVKSAMEIDTGATVVVTTPSDADTLSQLKELNVEIVINGESSEGMSSSIRAGVRHLQNEYPSIQQILIMLCDQPYVDTAHLRQLIHQQQSSGAPITASLYAGRKGVPAIFHSSMFDELLSLTGDTGAKHLIEQSDEKVAIVPFPKGAIDIDTAAMYQELVSGKIQKEADHDR</sequence>
<dbReference type="InterPro" id="IPR025877">
    <property type="entry name" value="MobA-like_NTP_Trfase"/>
</dbReference>
<dbReference type="Gene3D" id="3.90.550.10">
    <property type="entry name" value="Spore Coat Polysaccharide Biosynthesis Protein SpsA, Chain A"/>
    <property type="match status" value="1"/>
</dbReference>
<dbReference type="Proteomes" id="UP001165367">
    <property type="component" value="Unassembled WGS sequence"/>
</dbReference>
<dbReference type="CDD" id="cd04182">
    <property type="entry name" value="GT_2_like_f"/>
    <property type="match status" value="1"/>
</dbReference>
<evidence type="ECO:0000313" key="4">
    <source>
        <dbReference type="EMBL" id="MCG2614096.1"/>
    </source>
</evidence>
<reference evidence="4" key="1">
    <citation type="submission" date="2022-01" db="EMBL/GenBank/DDBJ databases">
        <authorList>
            <person name="Jo J.-H."/>
            <person name="Im W.-T."/>
        </authorList>
    </citation>
    <scope>NUCLEOTIDE SEQUENCE</scope>
    <source>
        <strain evidence="4">NA20</strain>
    </source>
</reference>
<name>A0ABS9KP62_9BACT</name>
<proteinExistence type="predicted"/>
<dbReference type="PANTHER" id="PTHR30388:SF6">
    <property type="entry name" value="XANTHINE DEHYDROGENASE SUBUNIT A-RELATED"/>
    <property type="match status" value="1"/>
</dbReference>
<feature type="domain" description="XdhC Rossmann" evidence="3">
    <location>
        <begin position="205"/>
        <end position="348"/>
    </location>
</feature>
<gene>
    <name evidence="4" type="ORF">LZZ85_07375</name>
</gene>
<dbReference type="InterPro" id="IPR027051">
    <property type="entry name" value="XdhC_Rossmann_dom"/>
</dbReference>
<evidence type="ECO:0000259" key="1">
    <source>
        <dbReference type="Pfam" id="PF02625"/>
    </source>
</evidence>
<organism evidence="4 5">
    <name type="scientific">Terrimonas ginsenosidimutans</name>
    <dbReference type="NCBI Taxonomy" id="2908004"/>
    <lineage>
        <taxon>Bacteria</taxon>
        <taxon>Pseudomonadati</taxon>
        <taxon>Bacteroidota</taxon>
        <taxon>Chitinophagia</taxon>
        <taxon>Chitinophagales</taxon>
        <taxon>Chitinophagaceae</taxon>
        <taxon>Terrimonas</taxon>
    </lineage>
</organism>
<accession>A0ABS9KP62</accession>
<dbReference type="EMBL" id="JAKLTR010000003">
    <property type="protein sequence ID" value="MCG2614096.1"/>
    <property type="molecule type" value="Genomic_DNA"/>
</dbReference>
<dbReference type="PANTHER" id="PTHR30388">
    <property type="entry name" value="ALDEHYDE OXIDOREDUCTASE MOLYBDENUM COFACTOR ASSEMBLY PROTEIN"/>
    <property type="match status" value="1"/>
</dbReference>
<dbReference type="InterPro" id="IPR029044">
    <property type="entry name" value="Nucleotide-diphossugar_trans"/>
</dbReference>
<keyword evidence="5" id="KW-1185">Reference proteome</keyword>